<feature type="transmembrane region" description="Helical" evidence="1">
    <location>
        <begin position="104"/>
        <end position="128"/>
    </location>
</feature>
<gene>
    <name evidence="2" type="ORF">PHY01_17590</name>
</gene>
<keyword evidence="1" id="KW-1133">Transmembrane helix</keyword>
<evidence type="ECO:0000313" key="3">
    <source>
        <dbReference type="Proteomes" id="UP000320338"/>
    </source>
</evidence>
<feature type="transmembrane region" description="Helical" evidence="1">
    <location>
        <begin position="71"/>
        <end position="92"/>
    </location>
</feature>
<organism evidence="2 3">
    <name type="scientific">Pseudonocardia hydrocarbonoxydans</name>
    <dbReference type="NCBI Taxonomy" id="76726"/>
    <lineage>
        <taxon>Bacteria</taxon>
        <taxon>Bacillati</taxon>
        <taxon>Actinomycetota</taxon>
        <taxon>Actinomycetes</taxon>
        <taxon>Pseudonocardiales</taxon>
        <taxon>Pseudonocardiaceae</taxon>
        <taxon>Pseudonocardia</taxon>
    </lineage>
</organism>
<keyword evidence="1" id="KW-0472">Membrane</keyword>
<feature type="transmembrane region" description="Helical" evidence="1">
    <location>
        <begin position="13"/>
        <end position="31"/>
    </location>
</feature>
<name>A0A4Y3WQ19_9PSEU</name>
<dbReference type="RefSeq" id="WP_141278048.1">
    <property type="nucleotide sequence ID" value="NZ_BAAARZ010000016.1"/>
</dbReference>
<evidence type="ECO:0000256" key="1">
    <source>
        <dbReference type="SAM" id="Phobius"/>
    </source>
</evidence>
<proteinExistence type="predicted"/>
<keyword evidence="1" id="KW-0812">Transmembrane</keyword>
<evidence type="ECO:0000313" key="2">
    <source>
        <dbReference type="EMBL" id="GEC19476.1"/>
    </source>
</evidence>
<keyword evidence="3" id="KW-1185">Reference proteome</keyword>
<dbReference type="AlphaFoldDB" id="A0A4Y3WQ19"/>
<dbReference type="Proteomes" id="UP000320338">
    <property type="component" value="Unassembled WGS sequence"/>
</dbReference>
<accession>A0A4Y3WQ19</accession>
<dbReference type="EMBL" id="BJNG01000015">
    <property type="protein sequence ID" value="GEC19476.1"/>
    <property type="molecule type" value="Genomic_DNA"/>
</dbReference>
<protein>
    <submittedName>
        <fullName evidence="2">Uncharacterized protein</fullName>
    </submittedName>
</protein>
<feature type="transmembrane region" description="Helical" evidence="1">
    <location>
        <begin position="38"/>
        <end position="59"/>
    </location>
</feature>
<sequence length="129" mass="12576">MTVGAVTFLDGDAAGAAVLAVVFVVGLLAGLAKQRLGLLLGGLVAVVVLGLVVAGVTGLDLSGPRDAVATRLAGVYAAVLPPAIAFVAGWLATRGTWFRRALTVGVAVLVLAAFPYAAAGAATAGVLVP</sequence>
<comment type="caution">
    <text evidence="2">The sequence shown here is derived from an EMBL/GenBank/DDBJ whole genome shotgun (WGS) entry which is preliminary data.</text>
</comment>
<reference evidence="2 3" key="1">
    <citation type="submission" date="2019-06" db="EMBL/GenBank/DDBJ databases">
        <title>Whole genome shotgun sequence of Pseudonocardia hydrocarbonoxydans NBRC 14498.</title>
        <authorList>
            <person name="Hosoyama A."/>
            <person name="Uohara A."/>
            <person name="Ohji S."/>
            <person name="Ichikawa N."/>
        </authorList>
    </citation>
    <scope>NUCLEOTIDE SEQUENCE [LARGE SCALE GENOMIC DNA]</scope>
    <source>
        <strain evidence="2 3">NBRC 14498</strain>
    </source>
</reference>